<evidence type="ECO:0000256" key="7">
    <source>
        <dbReference type="ARBA" id="ARBA00023136"/>
    </source>
</evidence>
<name>A0A0D0HXD3_9BACL</name>
<dbReference type="GO" id="GO:0009847">
    <property type="term" value="P:spore germination"/>
    <property type="evidence" value="ECO:0007669"/>
    <property type="project" value="InterPro"/>
</dbReference>
<keyword evidence="7 8" id="KW-0472">Membrane</keyword>
<keyword evidence="3" id="KW-0813">Transport</keyword>
<evidence type="ECO:0000256" key="1">
    <source>
        <dbReference type="ARBA" id="ARBA00004141"/>
    </source>
</evidence>
<dbReference type="InterPro" id="IPR004761">
    <property type="entry name" value="Spore_GerAB"/>
</dbReference>
<feature type="transmembrane region" description="Helical" evidence="8">
    <location>
        <begin position="273"/>
        <end position="294"/>
    </location>
</feature>
<accession>A0A0D0HXD3</accession>
<feature type="transmembrane region" description="Helical" evidence="8">
    <location>
        <begin position="306"/>
        <end position="324"/>
    </location>
</feature>
<comment type="similarity">
    <text evidence="2">Belongs to the amino acid-polyamine-organocation (APC) superfamily. Spore germination protein (SGP) (TC 2.A.3.9) family.</text>
</comment>
<reference evidence="9 10" key="1">
    <citation type="submission" date="2015-01" db="EMBL/GenBank/DDBJ databases">
        <title>Genome sequence of Anoxybacillus ayderensis strain AB04.</title>
        <authorList>
            <person name="Belduz A.O."/>
            <person name="Canakci S."/>
            <person name="Chan K.-G."/>
            <person name="Kahar U.M."/>
            <person name="Yaakob A.S."/>
            <person name="Chan C.S."/>
            <person name="Goh K.M."/>
        </authorList>
    </citation>
    <scope>NUCLEOTIDE SEQUENCE [LARGE SCALE GENOMIC DNA]</scope>
    <source>
        <strain evidence="9 10">AB04</strain>
    </source>
</reference>
<dbReference type="NCBIfam" id="TIGR00912">
    <property type="entry name" value="2A0309"/>
    <property type="match status" value="1"/>
</dbReference>
<dbReference type="AlphaFoldDB" id="A0A0D0HXD3"/>
<evidence type="ECO:0000313" key="10">
    <source>
        <dbReference type="Proteomes" id="UP000032047"/>
    </source>
</evidence>
<feature type="transmembrane region" description="Helical" evidence="8">
    <location>
        <begin position="12"/>
        <end position="32"/>
    </location>
</feature>
<dbReference type="Proteomes" id="UP000032047">
    <property type="component" value="Unassembled WGS sequence"/>
</dbReference>
<evidence type="ECO:0000256" key="4">
    <source>
        <dbReference type="ARBA" id="ARBA00022544"/>
    </source>
</evidence>
<evidence type="ECO:0000256" key="8">
    <source>
        <dbReference type="SAM" id="Phobius"/>
    </source>
</evidence>
<evidence type="ECO:0000313" key="9">
    <source>
        <dbReference type="EMBL" id="KIP22363.1"/>
    </source>
</evidence>
<feature type="transmembrane region" description="Helical" evidence="8">
    <location>
        <begin position="194"/>
        <end position="211"/>
    </location>
</feature>
<gene>
    <name evidence="9" type="ORF">JV16_00043</name>
</gene>
<keyword evidence="10" id="KW-1185">Reference proteome</keyword>
<sequence>MMKTPNERLSVNAYLVFFLVHTAQIGLGIVGVQRVIFVEARQDAWIAVLISGLWIHLIVFVICQTLKSSEHDNIFSLHTFVYGRVLGWIMNAAVVVYFLMAYTSILLGYVEMALTWMYPDFPLWGGALILVLLTVYALYGGGFRLVAGVSFLTFFMAIWIVVVVFQPLKYAEWIHLLPILEATPKQMMNGVLKTSYTMLGFEVLYIIYPFVKEKERVHRYAQLGVLLTTFLVAIVTVIAIVFFSPKQLDVTIWASLSMFTIVKFPFIERFEYIVIPLWLLVILPNLLLFMWAMTRGGKALFHIKQKYGLFIFACLSFFVAMMFEKRATINEFIDQVGWYGFWLSFVYPFFLYVFVRMKTWAKGSAK</sequence>
<feature type="transmembrane region" description="Helical" evidence="8">
    <location>
        <begin position="223"/>
        <end position="243"/>
    </location>
</feature>
<dbReference type="EMBL" id="JXTG01000001">
    <property type="protein sequence ID" value="KIP22363.1"/>
    <property type="molecule type" value="Genomic_DNA"/>
</dbReference>
<protein>
    <submittedName>
        <fullName evidence="9">Spore germination protein YndE</fullName>
    </submittedName>
</protein>
<feature type="transmembrane region" description="Helical" evidence="8">
    <location>
        <begin position="121"/>
        <end position="139"/>
    </location>
</feature>
<proteinExistence type="inferred from homology"/>
<dbReference type="RefSeq" id="WP_042533710.1">
    <property type="nucleotide sequence ID" value="NZ_JXTG01000001.1"/>
</dbReference>
<keyword evidence="4" id="KW-0309">Germination</keyword>
<dbReference type="PATRIC" id="fig|265546.4.peg.46"/>
<keyword evidence="6 8" id="KW-1133">Transmembrane helix</keyword>
<dbReference type="PANTHER" id="PTHR34975:SF2">
    <property type="entry name" value="SPORE GERMINATION PROTEIN A2"/>
    <property type="match status" value="1"/>
</dbReference>
<organism evidence="9 10">
    <name type="scientific">Anoxybacillus ayderensis</name>
    <dbReference type="NCBI Taxonomy" id="265546"/>
    <lineage>
        <taxon>Bacteria</taxon>
        <taxon>Bacillati</taxon>
        <taxon>Bacillota</taxon>
        <taxon>Bacilli</taxon>
        <taxon>Bacillales</taxon>
        <taxon>Anoxybacillaceae</taxon>
        <taxon>Anoxybacillus</taxon>
    </lineage>
</organism>
<evidence type="ECO:0000256" key="6">
    <source>
        <dbReference type="ARBA" id="ARBA00022989"/>
    </source>
</evidence>
<evidence type="ECO:0000256" key="5">
    <source>
        <dbReference type="ARBA" id="ARBA00022692"/>
    </source>
</evidence>
<dbReference type="GO" id="GO:0016020">
    <property type="term" value="C:membrane"/>
    <property type="evidence" value="ECO:0007669"/>
    <property type="project" value="UniProtKB-SubCell"/>
</dbReference>
<feature type="transmembrane region" description="Helical" evidence="8">
    <location>
        <begin position="145"/>
        <end position="165"/>
    </location>
</feature>
<dbReference type="PANTHER" id="PTHR34975">
    <property type="entry name" value="SPORE GERMINATION PROTEIN A2"/>
    <property type="match status" value="1"/>
</dbReference>
<comment type="subcellular location">
    <subcellularLocation>
        <location evidence="1">Membrane</location>
        <topology evidence="1">Multi-pass membrane protein</topology>
    </subcellularLocation>
</comment>
<feature type="transmembrane region" description="Helical" evidence="8">
    <location>
        <begin position="336"/>
        <end position="355"/>
    </location>
</feature>
<evidence type="ECO:0000256" key="3">
    <source>
        <dbReference type="ARBA" id="ARBA00022448"/>
    </source>
</evidence>
<keyword evidence="5 8" id="KW-0812">Transmembrane</keyword>
<comment type="caution">
    <text evidence="9">The sequence shown here is derived from an EMBL/GenBank/DDBJ whole genome shotgun (WGS) entry which is preliminary data.</text>
</comment>
<feature type="transmembrane region" description="Helical" evidence="8">
    <location>
        <begin position="87"/>
        <end position="109"/>
    </location>
</feature>
<dbReference type="Gene3D" id="1.20.1740.10">
    <property type="entry name" value="Amino acid/polyamine transporter I"/>
    <property type="match status" value="1"/>
</dbReference>
<dbReference type="Pfam" id="PF03845">
    <property type="entry name" value="Spore_permease"/>
    <property type="match status" value="1"/>
</dbReference>
<evidence type="ECO:0000256" key="2">
    <source>
        <dbReference type="ARBA" id="ARBA00007998"/>
    </source>
</evidence>
<feature type="transmembrane region" description="Helical" evidence="8">
    <location>
        <begin position="44"/>
        <end position="67"/>
    </location>
</feature>